<proteinExistence type="predicted"/>
<dbReference type="Proteomes" id="UP000255265">
    <property type="component" value="Unassembled WGS sequence"/>
</dbReference>
<dbReference type="AlphaFoldDB" id="A0A370FGR7"/>
<comment type="caution">
    <text evidence="1">The sequence shown here is derived from an EMBL/GenBank/DDBJ whole genome shotgun (WGS) entry which is preliminary data.</text>
</comment>
<accession>A0A370FGR7</accession>
<gene>
    <name evidence="1" type="ORF">DFR41_104209</name>
</gene>
<name>A0A370FGR7_9BURK</name>
<evidence type="ECO:0000313" key="2">
    <source>
        <dbReference type="Proteomes" id="UP000255265"/>
    </source>
</evidence>
<protein>
    <submittedName>
        <fullName evidence="1">Uncharacterized protein</fullName>
    </submittedName>
</protein>
<keyword evidence="2" id="KW-1185">Reference proteome</keyword>
<dbReference type="EMBL" id="QQAV01000004">
    <property type="protein sequence ID" value="RDI25153.1"/>
    <property type="molecule type" value="Genomic_DNA"/>
</dbReference>
<evidence type="ECO:0000313" key="1">
    <source>
        <dbReference type="EMBL" id="RDI25153.1"/>
    </source>
</evidence>
<sequence>MLMVIAGFMLGVVCGTVLVGFMVGRSRNAEEDAVRYPTY</sequence>
<organism evidence="1 2">
    <name type="scientific">Pseudacidovorax intermedius</name>
    <dbReference type="NCBI Taxonomy" id="433924"/>
    <lineage>
        <taxon>Bacteria</taxon>
        <taxon>Pseudomonadati</taxon>
        <taxon>Pseudomonadota</taxon>
        <taxon>Betaproteobacteria</taxon>
        <taxon>Burkholderiales</taxon>
        <taxon>Comamonadaceae</taxon>
        <taxon>Pseudacidovorax</taxon>
    </lineage>
</organism>
<reference evidence="1 2" key="1">
    <citation type="submission" date="2018-07" db="EMBL/GenBank/DDBJ databases">
        <title>Genomic Encyclopedia of Type Strains, Phase IV (KMG-IV): sequencing the most valuable type-strain genomes for metagenomic binning, comparative biology and taxonomic classification.</title>
        <authorList>
            <person name="Goeker M."/>
        </authorList>
    </citation>
    <scope>NUCLEOTIDE SEQUENCE [LARGE SCALE GENOMIC DNA]</scope>
    <source>
        <strain evidence="1 2">DSM 21352</strain>
    </source>
</reference>